<organism evidence="1 2">
    <name type="scientific">Tagetes erecta</name>
    <name type="common">African marigold</name>
    <dbReference type="NCBI Taxonomy" id="13708"/>
    <lineage>
        <taxon>Eukaryota</taxon>
        <taxon>Viridiplantae</taxon>
        <taxon>Streptophyta</taxon>
        <taxon>Embryophyta</taxon>
        <taxon>Tracheophyta</taxon>
        <taxon>Spermatophyta</taxon>
        <taxon>Magnoliopsida</taxon>
        <taxon>eudicotyledons</taxon>
        <taxon>Gunneridae</taxon>
        <taxon>Pentapetalae</taxon>
        <taxon>asterids</taxon>
        <taxon>campanulids</taxon>
        <taxon>Asterales</taxon>
        <taxon>Asteraceae</taxon>
        <taxon>Asteroideae</taxon>
        <taxon>Heliantheae alliance</taxon>
        <taxon>Tageteae</taxon>
        <taxon>Tagetes</taxon>
    </lineage>
</organism>
<dbReference type="EMBL" id="JAUHHV010000001">
    <property type="protein sequence ID" value="KAK1436796.1"/>
    <property type="molecule type" value="Genomic_DNA"/>
</dbReference>
<dbReference type="Proteomes" id="UP001229421">
    <property type="component" value="Unassembled WGS sequence"/>
</dbReference>
<keyword evidence="2" id="KW-1185">Reference proteome</keyword>
<protein>
    <submittedName>
        <fullName evidence="1">Uncharacterized protein</fullName>
    </submittedName>
</protein>
<evidence type="ECO:0000313" key="1">
    <source>
        <dbReference type="EMBL" id="KAK1436796.1"/>
    </source>
</evidence>
<comment type="caution">
    <text evidence="1">The sequence shown here is derived from an EMBL/GenBank/DDBJ whole genome shotgun (WGS) entry which is preliminary data.</text>
</comment>
<dbReference type="AlphaFoldDB" id="A0AAD8LD16"/>
<evidence type="ECO:0000313" key="2">
    <source>
        <dbReference type="Proteomes" id="UP001229421"/>
    </source>
</evidence>
<sequence>MVQLLEELGTDQWSVAPGNRSLRCSVALSVAARFACLGLGIDCHRHWSFYGFTIEPPVTDPELKIVKYWKLVLCFPSRFFMPIWNHDNISNVQALRQHHQELLDKRFFMPLWNHDNILNVHGSSPKLSVLISSYNFQSTTTIANKIRFISLK</sequence>
<proteinExistence type="predicted"/>
<gene>
    <name evidence="1" type="ORF">QVD17_02579</name>
</gene>
<reference evidence="1" key="1">
    <citation type="journal article" date="2023" name="bioRxiv">
        <title>Improved chromosome-level genome assembly for marigold (Tagetes erecta).</title>
        <authorList>
            <person name="Jiang F."/>
            <person name="Yuan L."/>
            <person name="Wang S."/>
            <person name="Wang H."/>
            <person name="Xu D."/>
            <person name="Wang A."/>
            <person name="Fan W."/>
        </authorList>
    </citation>
    <scope>NUCLEOTIDE SEQUENCE</scope>
    <source>
        <strain evidence="1">WSJ</strain>
        <tissue evidence="1">Leaf</tissue>
    </source>
</reference>
<accession>A0AAD8LD16</accession>
<name>A0AAD8LD16_TARER</name>